<dbReference type="AlphaFoldDB" id="A0A9D4MCD1"/>
<evidence type="ECO:0000256" key="1">
    <source>
        <dbReference type="SAM" id="MobiDB-lite"/>
    </source>
</evidence>
<dbReference type="Proteomes" id="UP000828390">
    <property type="component" value="Unassembled WGS sequence"/>
</dbReference>
<dbReference type="EMBL" id="JAIWYP010000002">
    <property type="protein sequence ID" value="KAH3873666.1"/>
    <property type="molecule type" value="Genomic_DNA"/>
</dbReference>
<sequence length="65" mass="7387">MKKYEELLKLSQDPEKCDGLTDKQTDRQTDRRSTNHKSPPVLPVGDKNTNRLDVLPFSASSQNKS</sequence>
<feature type="region of interest" description="Disordered" evidence="1">
    <location>
        <begin position="1"/>
        <end position="65"/>
    </location>
</feature>
<keyword evidence="3" id="KW-1185">Reference proteome</keyword>
<name>A0A9D4MCD1_DREPO</name>
<evidence type="ECO:0000313" key="3">
    <source>
        <dbReference type="Proteomes" id="UP000828390"/>
    </source>
</evidence>
<reference evidence="2" key="1">
    <citation type="journal article" date="2019" name="bioRxiv">
        <title>The Genome of the Zebra Mussel, Dreissena polymorpha: A Resource for Invasive Species Research.</title>
        <authorList>
            <person name="McCartney M.A."/>
            <person name="Auch B."/>
            <person name="Kono T."/>
            <person name="Mallez S."/>
            <person name="Zhang Y."/>
            <person name="Obille A."/>
            <person name="Becker A."/>
            <person name="Abrahante J.E."/>
            <person name="Garbe J."/>
            <person name="Badalamenti J.P."/>
            <person name="Herman A."/>
            <person name="Mangelson H."/>
            <person name="Liachko I."/>
            <person name="Sullivan S."/>
            <person name="Sone E.D."/>
            <person name="Koren S."/>
            <person name="Silverstein K.A.T."/>
            <person name="Beckman K.B."/>
            <person name="Gohl D.M."/>
        </authorList>
    </citation>
    <scope>NUCLEOTIDE SEQUENCE</scope>
    <source>
        <strain evidence="2">Duluth1</strain>
        <tissue evidence="2">Whole animal</tissue>
    </source>
</reference>
<protein>
    <submittedName>
        <fullName evidence="2">Uncharacterized protein</fullName>
    </submittedName>
</protein>
<gene>
    <name evidence="2" type="ORF">DPMN_036903</name>
</gene>
<evidence type="ECO:0000313" key="2">
    <source>
        <dbReference type="EMBL" id="KAH3873666.1"/>
    </source>
</evidence>
<reference evidence="2" key="2">
    <citation type="submission" date="2020-11" db="EMBL/GenBank/DDBJ databases">
        <authorList>
            <person name="McCartney M.A."/>
            <person name="Auch B."/>
            <person name="Kono T."/>
            <person name="Mallez S."/>
            <person name="Becker A."/>
            <person name="Gohl D.M."/>
            <person name="Silverstein K.A.T."/>
            <person name="Koren S."/>
            <person name="Bechman K.B."/>
            <person name="Herman A."/>
            <person name="Abrahante J.E."/>
            <person name="Garbe J."/>
        </authorList>
    </citation>
    <scope>NUCLEOTIDE SEQUENCE</scope>
    <source>
        <strain evidence="2">Duluth1</strain>
        <tissue evidence="2">Whole animal</tissue>
    </source>
</reference>
<accession>A0A9D4MCD1</accession>
<proteinExistence type="predicted"/>
<comment type="caution">
    <text evidence="2">The sequence shown here is derived from an EMBL/GenBank/DDBJ whole genome shotgun (WGS) entry which is preliminary data.</text>
</comment>
<organism evidence="2 3">
    <name type="scientific">Dreissena polymorpha</name>
    <name type="common">Zebra mussel</name>
    <name type="synonym">Mytilus polymorpha</name>
    <dbReference type="NCBI Taxonomy" id="45954"/>
    <lineage>
        <taxon>Eukaryota</taxon>
        <taxon>Metazoa</taxon>
        <taxon>Spiralia</taxon>
        <taxon>Lophotrochozoa</taxon>
        <taxon>Mollusca</taxon>
        <taxon>Bivalvia</taxon>
        <taxon>Autobranchia</taxon>
        <taxon>Heteroconchia</taxon>
        <taxon>Euheterodonta</taxon>
        <taxon>Imparidentia</taxon>
        <taxon>Neoheterodontei</taxon>
        <taxon>Myida</taxon>
        <taxon>Dreissenoidea</taxon>
        <taxon>Dreissenidae</taxon>
        <taxon>Dreissena</taxon>
    </lineage>
</organism>
<feature type="compositionally biased region" description="Basic and acidic residues" evidence="1">
    <location>
        <begin position="1"/>
        <end position="33"/>
    </location>
</feature>